<feature type="transmembrane region" description="Helical" evidence="8">
    <location>
        <begin position="422"/>
        <end position="439"/>
    </location>
</feature>
<feature type="transmembrane region" description="Helical" evidence="8">
    <location>
        <begin position="174"/>
        <end position="194"/>
    </location>
</feature>
<comment type="caution">
    <text evidence="9">The sequence shown here is derived from an EMBL/GenBank/DDBJ whole genome shotgun (WGS) entry which is preliminary data.</text>
</comment>
<comment type="similarity">
    <text evidence="2 8">Belongs to the alanine or glycine:cation symporter (AGCS) (TC 2.A.25) family.</text>
</comment>
<sequence length="484" mass="50842">MPAQAAGIDEAINKAVQPITDALSAFIFYSVPIGTAQVPLIVCWLIFGAFFFTSYLGFINVRGFKHAIDIVSGKFSDTKHAGEISHFQALTAAVSGTVGIGNIAGVAITVSAGGPGAIFWLVVAGLVGMTTKFVECTLGVKYRYISADGTVSGGPMYYLRSGLAKRGMAGFGKFLGMFYAISIVIGCLGIGNMFQSNQAYVQLLQVSGGEAGVLSGKGWLVGIVLAVLVGLIIIGGIKSIARVTVKLVPFMILLYIIGAVIVIGLNAERLPAAVTAIFVGAFSMKGVTGGVLGIMIIGFQRAAFSNEAGIGSASIAHSAVKTAEPLTEGFVSLLEPFIDTVVVCTLTGLVLVTAFPTDHLMGGGVAGIELTSSAFQNSISWSPVPLSIAAILFAFSTMLAWAYYGTKAWTYIFGEGKGKERVFSFIFCAFIVIGAAIKLDAILDFADALIFVMAIPNLIGLYIMGPEVKQDLKVYWATYKSQQR</sequence>
<name>A0A8J3CSX9_9PROT</name>
<feature type="transmembrane region" description="Helical" evidence="8">
    <location>
        <begin position="89"/>
        <end position="111"/>
    </location>
</feature>
<feature type="transmembrane region" description="Helical" evidence="8">
    <location>
        <begin position="384"/>
        <end position="402"/>
    </location>
</feature>
<dbReference type="PANTHER" id="PTHR30330">
    <property type="entry name" value="AGSS FAMILY TRANSPORTER, SODIUM-ALANINE"/>
    <property type="match status" value="1"/>
</dbReference>
<keyword evidence="3 8" id="KW-0813">Transport</keyword>
<dbReference type="RefSeq" id="WP_189498239.1">
    <property type="nucleotide sequence ID" value="NZ_BMZH01000008.1"/>
</dbReference>
<feature type="transmembrane region" description="Helical" evidence="8">
    <location>
        <begin position="117"/>
        <end position="134"/>
    </location>
</feature>
<dbReference type="Gene3D" id="1.20.1740.10">
    <property type="entry name" value="Amino acid/polyamine transporter I"/>
    <property type="match status" value="1"/>
</dbReference>
<evidence type="ECO:0000256" key="8">
    <source>
        <dbReference type="RuleBase" id="RU363064"/>
    </source>
</evidence>
<evidence type="ECO:0000313" key="9">
    <source>
        <dbReference type="EMBL" id="GHA97968.1"/>
    </source>
</evidence>
<reference evidence="9" key="1">
    <citation type="journal article" date="2014" name="Int. J. Syst. Evol. Microbiol.">
        <title>Complete genome sequence of Corynebacterium casei LMG S-19264T (=DSM 44701T), isolated from a smear-ripened cheese.</title>
        <authorList>
            <consortium name="US DOE Joint Genome Institute (JGI-PGF)"/>
            <person name="Walter F."/>
            <person name="Albersmeier A."/>
            <person name="Kalinowski J."/>
            <person name="Ruckert C."/>
        </authorList>
    </citation>
    <scope>NUCLEOTIDE SEQUENCE</scope>
    <source>
        <strain evidence="9">KCTC 32513</strain>
    </source>
</reference>
<evidence type="ECO:0000313" key="10">
    <source>
        <dbReference type="Proteomes" id="UP000634004"/>
    </source>
</evidence>
<evidence type="ECO:0000256" key="1">
    <source>
        <dbReference type="ARBA" id="ARBA00004651"/>
    </source>
</evidence>
<evidence type="ECO:0000256" key="5">
    <source>
        <dbReference type="ARBA" id="ARBA00022692"/>
    </source>
</evidence>
<dbReference type="Proteomes" id="UP000634004">
    <property type="component" value="Unassembled WGS sequence"/>
</dbReference>
<feature type="transmembrane region" description="Helical" evidence="8">
    <location>
        <begin position="214"/>
        <end position="235"/>
    </location>
</feature>
<organism evidence="9 10">
    <name type="scientific">Algimonas arctica</name>
    <dbReference type="NCBI Taxonomy" id="1479486"/>
    <lineage>
        <taxon>Bacteria</taxon>
        <taxon>Pseudomonadati</taxon>
        <taxon>Pseudomonadota</taxon>
        <taxon>Alphaproteobacteria</taxon>
        <taxon>Maricaulales</taxon>
        <taxon>Robiginitomaculaceae</taxon>
        <taxon>Algimonas</taxon>
    </lineage>
</organism>
<evidence type="ECO:0000256" key="6">
    <source>
        <dbReference type="ARBA" id="ARBA00022989"/>
    </source>
</evidence>
<feature type="transmembrane region" description="Helical" evidence="8">
    <location>
        <begin position="247"/>
        <end position="267"/>
    </location>
</feature>
<dbReference type="PANTHER" id="PTHR30330:SF3">
    <property type="entry name" value="TRANSCRIPTIONAL REGULATOR, LRP FAMILY"/>
    <property type="match status" value="1"/>
</dbReference>
<evidence type="ECO:0000256" key="4">
    <source>
        <dbReference type="ARBA" id="ARBA00022475"/>
    </source>
</evidence>
<dbReference type="Pfam" id="PF01235">
    <property type="entry name" value="Na_Ala_symp"/>
    <property type="match status" value="1"/>
</dbReference>
<comment type="subcellular location">
    <subcellularLocation>
        <location evidence="8">Cell inner membrane</location>
        <topology evidence="8">Multi-pass membrane protein</topology>
    </subcellularLocation>
    <subcellularLocation>
        <location evidence="1">Cell membrane</location>
        <topology evidence="1">Multi-pass membrane protein</topology>
    </subcellularLocation>
</comment>
<dbReference type="NCBIfam" id="TIGR00835">
    <property type="entry name" value="agcS"/>
    <property type="match status" value="1"/>
</dbReference>
<dbReference type="EMBL" id="BMZH01000008">
    <property type="protein sequence ID" value="GHA97968.1"/>
    <property type="molecule type" value="Genomic_DNA"/>
</dbReference>
<keyword evidence="8" id="KW-0997">Cell inner membrane</keyword>
<protein>
    <submittedName>
        <fullName evidence="9">Alanine glycine permease</fullName>
    </submittedName>
</protein>
<feature type="transmembrane region" description="Helical" evidence="8">
    <location>
        <begin position="38"/>
        <end position="58"/>
    </location>
</feature>
<dbReference type="PRINTS" id="PR00175">
    <property type="entry name" value="NAALASMPORT"/>
</dbReference>
<proteinExistence type="inferred from homology"/>
<keyword evidence="5 8" id="KW-0812">Transmembrane</keyword>
<evidence type="ECO:0000256" key="2">
    <source>
        <dbReference type="ARBA" id="ARBA00009261"/>
    </source>
</evidence>
<dbReference type="InterPro" id="IPR001463">
    <property type="entry name" value="Na/Ala_symport"/>
</dbReference>
<keyword evidence="4" id="KW-1003">Cell membrane</keyword>
<keyword evidence="7 8" id="KW-0472">Membrane</keyword>
<feature type="transmembrane region" description="Helical" evidence="8">
    <location>
        <begin position="445"/>
        <end position="464"/>
    </location>
</feature>
<dbReference type="AlphaFoldDB" id="A0A8J3CSX9"/>
<accession>A0A8J3CSX9</accession>
<evidence type="ECO:0000256" key="7">
    <source>
        <dbReference type="ARBA" id="ARBA00023136"/>
    </source>
</evidence>
<gene>
    <name evidence="9" type="ORF">GCM10009069_21220</name>
</gene>
<feature type="transmembrane region" description="Helical" evidence="8">
    <location>
        <begin position="273"/>
        <end position="297"/>
    </location>
</feature>
<keyword evidence="10" id="KW-1185">Reference proteome</keyword>
<feature type="transmembrane region" description="Helical" evidence="8">
    <location>
        <begin position="337"/>
        <end position="355"/>
    </location>
</feature>
<dbReference type="GO" id="GO:0005283">
    <property type="term" value="F:amino acid:sodium symporter activity"/>
    <property type="evidence" value="ECO:0007669"/>
    <property type="project" value="InterPro"/>
</dbReference>
<keyword evidence="6 8" id="KW-1133">Transmembrane helix</keyword>
<dbReference type="GO" id="GO:0005886">
    <property type="term" value="C:plasma membrane"/>
    <property type="evidence" value="ECO:0007669"/>
    <property type="project" value="UniProtKB-SubCell"/>
</dbReference>
<reference evidence="9" key="2">
    <citation type="submission" date="2020-09" db="EMBL/GenBank/DDBJ databases">
        <authorList>
            <person name="Sun Q."/>
            <person name="Kim S."/>
        </authorList>
    </citation>
    <scope>NUCLEOTIDE SEQUENCE</scope>
    <source>
        <strain evidence="9">KCTC 32513</strain>
    </source>
</reference>
<evidence type="ECO:0000256" key="3">
    <source>
        <dbReference type="ARBA" id="ARBA00022448"/>
    </source>
</evidence>
<keyword evidence="8" id="KW-0769">Symport</keyword>